<name>A0A147HSS5_9SPHN</name>
<dbReference type="AlphaFoldDB" id="A0A147HSS5"/>
<evidence type="ECO:0000313" key="2">
    <source>
        <dbReference type="Proteomes" id="UP000072867"/>
    </source>
</evidence>
<gene>
    <name evidence="1" type="ORF">NS319_16210</name>
</gene>
<organism evidence="1 2">
    <name type="scientific">Sphingomonas sanguinis</name>
    <dbReference type="NCBI Taxonomy" id="33051"/>
    <lineage>
        <taxon>Bacteria</taxon>
        <taxon>Pseudomonadati</taxon>
        <taxon>Pseudomonadota</taxon>
        <taxon>Alphaproteobacteria</taxon>
        <taxon>Sphingomonadales</taxon>
        <taxon>Sphingomonadaceae</taxon>
        <taxon>Sphingomonas</taxon>
    </lineage>
</organism>
<proteinExistence type="predicted"/>
<dbReference type="InterPro" id="IPR021251">
    <property type="entry name" value="DUF2793"/>
</dbReference>
<dbReference type="EMBL" id="LDTD01000139">
    <property type="protein sequence ID" value="KTT67934.1"/>
    <property type="molecule type" value="Genomic_DNA"/>
</dbReference>
<dbReference type="Proteomes" id="UP000072867">
    <property type="component" value="Unassembled WGS sequence"/>
</dbReference>
<dbReference type="STRING" id="33051.SB4_14335"/>
<dbReference type="PATRIC" id="fig|33051.3.peg.747"/>
<accession>A0A147HSS5</accession>
<evidence type="ECO:0008006" key="3">
    <source>
        <dbReference type="Google" id="ProtNLM"/>
    </source>
</evidence>
<sequence length="167" mass="17808">MVTETPRWTLPLLEAGQAQKEITHNEALSLLDLIVQPCVEVVGLNAPPGAPQPGQAWIIGPQPTGAWAGHAAALAGWTDGGWRFLAPREGMSVWSRAEQCRSEWDGNAWRTGRVPARELIVEGKKVIGTQRSAITNPNGGQVIDIEARNALDSVIAALRAHGLIASA</sequence>
<dbReference type="Pfam" id="PF10983">
    <property type="entry name" value="DUF2793"/>
    <property type="match status" value="1"/>
</dbReference>
<comment type="caution">
    <text evidence="1">The sequence shown here is derived from an EMBL/GenBank/DDBJ whole genome shotgun (WGS) entry which is preliminary data.</text>
</comment>
<evidence type="ECO:0000313" key="1">
    <source>
        <dbReference type="EMBL" id="KTT67934.1"/>
    </source>
</evidence>
<protein>
    <recommendedName>
        <fullName evidence="3">DUF2793 domain-containing protein</fullName>
    </recommendedName>
</protein>
<reference evidence="1 2" key="1">
    <citation type="journal article" date="2016" name="Front. Microbiol.">
        <title>Genomic Resource of Rice Seed Associated Bacteria.</title>
        <authorList>
            <person name="Midha S."/>
            <person name="Bansal K."/>
            <person name="Sharma S."/>
            <person name="Kumar N."/>
            <person name="Patil P.P."/>
            <person name="Chaudhry V."/>
            <person name="Patil P.B."/>
        </authorList>
    </citation>
    <scope>NUCLEOTIDE SEQUENCE [LARGE SCALE GENOMIC DNA]</scope>
    <source>
        <strain evidence="1 2">NS319</strain>
    </source>
</reference>
<dbReference type="RefSeq" id="WP_058734537.1">
    <property type="nucleotide sequence ID" value="NZ_LDTD01000139.1"/>
</dbReference>